<comment type="caution">
    <text evidence="4">The sequence shown here is derived from an EMBL/GenBank/DDBJ whole genome shotgun (WGS) entry which is preliminary data.</text>
</comment>
<dbReference type="PANTHER" id="PTHR33121">
    <property type="entry name" value="CYCLIC DI-GMP PHOSPHODIESTERASE PDEF"/>
    <property type="match status" value="1"/>
</dbReference>
<dbReference type="EMBL" id="JANFZH010000003">
    <property type="protein sequence ID" value="MCQ4838694.1"/>
    <property type="molecule type" value="Genomic_DNA"/>
</dbReference>
<evidence type="ECO:0000256" key="1">
    <source>
        <dbReference type="SAM" id="Phobius"/>
    </source>
</evidence>
<dbReference type="CDD" id="cd01949">
    <property type="entry name" value="GGDEF"/>
    <property type="match status" value="1"/>
</dbReference>
<protein>
    <submittedName>
        <fullName evidence="4">EAL domain-containing protein</fullName>
    </submittedName>
</protein>
<feature type="domain" description="GGDEF" evidence="3">
    <location>
        <begin position="219"/>
        <end position="354"/>
    </location>
</feature>
<dbReference type="InterPro" id="IPR029787">
    <property type="entry name" value="Nucleotide_cyclase"/>
</dbReference>
<dbReference type="PROSITE" id="PS50887">
    <property type="entry name" value="GGDEF"/>
    <property type="match status" value="1"/>
</dbReference>
<dbReference type="InterPro" id="IPR001633">
    <property type="entry name" value="EAL_dom"/>
</dbReference>
<dbReference type="Proteomes" id="UP001524473">
    <property type="component" value="Unassembled WGS sequence"/>
</dbReference>
<dbReference type="InterPro" id="IPR035919">
    <property type="entry name" value="EAL_sf"/>
</dbReference>
<dbReference type="CDD" id="cd01948">
    <property type="entry name" value="EAL"/>
    <property type="match status" value="1"/>
</dbReference>
<dbReference type="SMART" id="SM00267">
    <property type="entry name" value="GGDEF"/>
    <property type="match status" value="1"/>
</dbReference>
<accession>A0ABT1RVK0</accession>
<feature type="transmembrane region" description="Helical" evidence="1">
    <location>
        <begin position="151"/>
        <end position="174"/>
    </location>
</feature>
<reference evidence="4 5" key="1">
    <citation type="submission" date="2022-06" db="EMBL/GenBank/DDBJ databases">
        <title>Isolation of gut microbiota from human fecal samples.</title>
        <authorList>
            <person name="Pamer E.G."/>
            <person name="Barat B."/>
            <person name="Waligurski E."/>
            <person name="Medina S."/>
            <person name="Paddock L."/>
            <person name="Mostad J."/>
        </authorList>
    </citation>
    <scope>NUCLEOTIDE SEQUENCE [LARGE SCALE GENOMIC DNA]</scope>
    <source>
        <strain evidence="4 5">DFI.9.73</strain>
    </source>
</reference>
<keyword evidence="5" id="KW-1185">Reference proteome</keyword>
<dbReference type="NCBIfam" id="TIGR00254">
    <property type="entry name" value="GGDEF"/>
    <property type="match status" value="1"/>
</dbReference>
<dbReference type="SUPFAM" id="SSF141868">
    <property type="entry name" value="EAL domain-like"/>
    <property type="match status" value="1"/>
</dbReference>
<feature type="domain" description="EAL" evidence="2">
    <location>
        <begin position="362"/>
        <end position="616"/>
    </location>
</feature>
<name>A0ABT1RVK0_9FIRM</name>
<sequence>MKGRLKGGLALLFLSLLLLGVITIHTVVQIQSYGKLINYVGIVRGATQRLVKLELEGFARDDILEYLDGILLELNGEEGAYGLPSPRDARYQEDLTELNRMWEDVRESISAYRAGLEDGAMLLETSEAYFEQANKTVFSAEAYSSGQSQKLLLICAGMFGIMLLTWSFIFWAYAKKLLLLESTNEKLNDLAKRDPLTGAYQMDIFREEAQRLLEQQREDHYAVLYTDFADFKYFNDVYGYTFGDDVLAHYGGILSAEMREGELFGRVAADNFVLLLRYREKGEITVRQRRADREIEEYLTRSRNGQSISTCCGICCVEDVVEALNIDGFLDRANFARKTVKNGTNPNYVYYNEKIRQRLWAEKRIENRIQEALDAHEFEVFYQPKVLLSTGQIACSEALVRWRSAEGNIVSPDLFIPVFERKFMINRLDQYVFEEVCRWLHRLLLEGKKTLPVSVNVSRLQFYDQDFVHRYVEIRDRYEIPPELLEIEFTESILVDNTPLLLKTVGELKKAGFSCSIDDFGKGYSSLSLLKNLPVDVLKIDRLFFVDEDGREQDLELAHSVIDLVRKFHIRTVAEGVESEEQVEQLKEFGCDYVQGYVFYRPMPQEEYEGLLSHLLLE</sequence>
<keyword evidence="1" id="KW-0472">Membrane</keyword>
<dbReference type="PANTHER" id="PTHR33121:SF71">
    <property type="entry name" value="OXYGEN SENSOR PROTEIN DOSP"/>
    <property type="match status" value="1"/>
</dbReference>
<proteinExistence type="predicted"/>
<evidence type="ECO:0000259" key="2">
    <source>
        <dbReference type="PROSITE" id="PS50883"/>
    </source>
</evidence>
<dbReference type="RefSeq" id="WP_256191499.1">
    <property type="nucleotide sequence ID" value="NZ_JANFZG010000004.1"/>
</dbReference>
<dbReference type="SUPFAM" id="SSF55073">
    <property type="entry name" value="Nucleotide cyclase"/>
    <property type="match status" value="1"/>
</dbReference>
<organism evidence="4 5">
    <name type="scientific">Neglectibacter timonensis</name>
    <dbReference type="NCBI Taxonomy" id="1776382"/>
    <lineage>
        <taxon>Bacteria</taxon>
        <taxon>Bacillati</taxon>
        <taxon>Bacillota</taxon>
        <taxon>Clostridia</taxon>
        <taxon>Eubacteriales</taxon>
        <taxon>Oscillospiraceae</taxon>
        <taxon>Neglectibacter</taxon>
    </lineage>
</organism>
<evidence type="ECO:0000313" key="5">
    <source>
        <dbReference type="Proteomes" id="UP001524473"/>
    </source>
</evidence>
<dbReference type="InterPro" id="IPR043128">
    <property type="entry name" value="Rev_trsase/Diguanyl_cyclase"/>
</dbReference>
<gene>
    <name evidence="4" type="ORF">NE695_02050</name>
</gene>
<dbReference type="Pfam" id="PF00563">
    <property type="entry name" value="EAL"/>
    <property type="match status" value="1"/>
</dbReference>
<dbReference type="PROSITE" id="PS50883">
    <property type="entry name" value="EAL"/>
    <property type="match status" value="1"/>
</dbReference>
<dbReference type="InterPro" id="IPR050706">
    <property type="entry name" value="Cyclic-di-GMP_PDE-like"/>
</dbReference>
<dbReference type="Gene3D" id="3.20.20.450">
    <property type="entry name" value="EAL domain"/>
    <property type="match status" value="1"/>
</dbReference>
<dbReference type="Gene3D" id="3.30.70.270">
    <property type="match status" value="1"/>
</dbReference>
<dbReference type="InterPro" id="IPR000160">
    <property type="entry name" value="GGDEF_dom"/>
</dbReference>
<keyword evidence="1" id="KW-1133">Transmembrane helix</keyword>
<dbReference type="Pfam" id="PF00990">
    <property type="entry name" value="GGDEF"/>
    <property type="match status" value="1"/>
</dbReference>
<evidence type="ECO:0000313" key="4">
    <source>
        <dbReference type="EMBL" id="MCQ4838694.1"/>
    </source>
</evidence>
<keyword evidence="1" id="KW-0812">Transmembrane</keyword>
<dbReference type="SMART" id="SM00052">
    <property type="entry name" value="EAL"/>
    <property type="match status" value="1"/>
</dbReference>
<evidence type="ECO:0000259" key="3">
    <source>
        <dbReference type="PROSITE" id="PS50887"/>
    </source>
</evidence>